<dbReference type="Pfam" id="PF00440">
    <property type="entry name" value="TetR_N"/>
    <property type="match status" value="1"/>
</dbReference>
<dbReference type="InterPro" id="IPR036271">
    <property type="entry name" value="Tet_transcr_reg_TetR-rel_C_sf"/>
</dbReference>
<dbReference type="AlphaFoldDB" id="A0A4U9VCK5"/>
<evidence type="ECO:0000313" key="7">
    <source>
        <dbReference type="EMBL" id="VTR44615.1"/>
    </source>
</evidence>
<proteinExistence type="predicted"/>
<dbReference type="InterPro" id="IPR050624">
    <property type="entry name" value="HTH-type_Tx_Regulator"/>
</dbReference>
<dbReference type="InterPro" id="IPR023772">
    <property type="entry name" value="DNA-bd_HTH_TetR-type_CS"/>
</dbReference>
<dbReference type="PANTHER" id="PTHR43479:SF11">
    <property type="entry name" value="ACREF_ENVCD OPERON REPRESSOR-RELATED"/>
    <property type="match status" value="1"/>
</dbReference>
<evidence type="ECO:0000259" key="6">
    <source>
        <dbReference type="PROSITE" id="PS50977"/>
    </source>
</evidence>
<dbReference type="GO" id="GO:0045892">
    <property type="term" value="P:negative regulation of DNA-templated transcription"/>
    <property type="evidence" value="ECO:0007669"/>
    <property type="project" value="UniProtKB-ARBA"/>
</dbReference>
<keyword evidence="1" id="KW-0678">Repressor</keyword>
<sequence length="291" mass="32966">MARKTKQQAQETRQQILDAAVREFSERGVSATSLTDIATAAGVTRGAIYWHFKNKVDLFNEVWELSESKIGDLELEYQAKYPDNPLRILREILIYILTATVDDCRRRALMEIVFHKCEFIGEMMPLHDARKVLYLEGYDRIERVLRNSMDQGQLPADLHTRRAAIILRAYITGLMENWLFMPESFDLKAEASILVDSFLEMAQLSPSLRVNAPSPVDLDKENPNVISVTDCQRCGLWPGIVIQCATSGDHPERTAARAAVETVFDVRCGCGGHCRAAARVKAIICSRCWRF</sequence>
<dbReference type="Gene3D" id="1.10.357.10">
    <property type="entry name" value="Tetracycline Repressor, domain 2"/>
    <property type="match status" value="1"/>
</dbReference>
<dbReference type="PANTHER" id="PTHR43479">
    <property type="entry name" value="ACREF/ENVCD OPERON REPRESSOR-RELATED"/>
    <property type="match status" value="1"/>
</dbReference>
<dbReference type="SUPFAM" id="SSF46689">
    <property type="entry name" value="Homeodomain-like"/>
    <property type="match status" value="1"/>
</dbReference>
<dbReference type="GO" id="GO:0003677">
    <property type="term" value="F:DNA binding"/>
    <property type="evidence" value="ECO:0007669"/>
    <property type="project" value="UniProtKB-UniRule"/>
</dbReference>
<dbReference type="InterPro" id="IPR009057">
    <property type="entry name" value="Homeodomain-like_sf"/>
</dbReference>
<evidence type="ECO:0000256" key="1">
    <source>
        <dbReference type="ARBA" id="ARBA00022491"/>
    </source>
</evidence>
<gene>
    <name evidence="7" type="primary">acrR</name>
    <name evidence="7" type="ORF">NCTC12965_05133</name>
</gene>
<dbReference type="InterPro" id="IPR001647">
    <property type="entry name" value="HTH_TetR"/>
</dbReference>
<evidence type="ECO:0000256" key="3">
    <source>
        <dbReference type="ARBA" id="ARBA00023125"/>
    </source>
</evidence>
<dbReference type="NCBIfam" id="NF007949">
    <property type="entry name" value="PRK10668.1"/>
    <property type="match status" value="1"/>
</dbReference>
<reference evidence="7" key="1">
    <citation type="submission" date="2019-05" db="EMBL/GenBank/DDBJ databases">
        <authorList>
            <consortium name="Pathogen Informatics"/>
        </authorList>
    </citation>
    <scope>NUCLEOTIDE SEQUENCE [LARGE SCALE GENOMIC DNA]</scope>
    <source>
        <strain evidence="7">NCTC12965</strain>
    </source>
</reference>
<keyword evidence="3 5" id="KW-0238">DNA-binding</keyword>
<dbReference type="EMBL" id="CABEEZ010000111">
    <property type="protein sequence ID" value="VTR44615.1"/>
    <property type="molecule type" value="Genomic_DNA"/>
</dbReference>
<dbReference type="FunFam" id="1.10.357.10:FF:000003">
    <property type="entry name" value="HTH-type transcriptional regulator AcrR"/>
    <property type="match status" value="1"/>
</dbReference>
<accession>A0A4U9VCK5</accession>
<keyword evidence="4" id="KW-0804">Transcription</keyword>
<evidence type="ECO:0000256" key="4">
    <source>
        <dbReference type="ARBA" id="ARBA00023163"/>
    </source>
</evidence>
<feature type="DNA-binding region" description="H-T-H motif" evidence="5">
    <location>
        <begin position="33"/>
        <end position="52"/>
    </location>
</feature>
<dbReference type="GO" id="GO:0003700">
    <property type="term" value="F:DNA-binding transcription factor activity"/>
    <property type="evidence" value="ECO:0007669"/>
    <property type="project" value="UniProtKB-ARBA"/>
</dbReference>
<dbReference type="PROSITE" id="PS01081">
    <property type="entry name" value="HTH_TETR_1"/>
    <property type="match status" value="1"/>
</dbReference>
<protein>
    <submittedName>
        <fullName evidence="7">Potential acrAB operon repressor</fullName>
    </submittedName>
</protein>
<dbReference type="SUPFAM" id="SSF48498">
    <property type="entry name" value="Tetracyclin repressor-like, C-terminal domain"/>
    <property type="match status" value="1"/>
</dbReference>
<dbReference type="InterPro" id="IPR013572">
    <property type="entry name" value="Tscrpt_reg_MAATS_C"/>
</dbReference>
<dbReference type="GO" id="GO:0009410">
    <property type="term" value="P:response to xenobiotic stimulus"/>
    <property type="evidence" value="ECO:0007669"/>
    <property type="project" value="UniProtKB-ARBA"/>
</dbReference>
<dbReference type="PROSITE" id="PS50977">
    <property type="entry name" value="HTH_TETR_2"/>
    <property type="match status" value="1"/>
</dbReference>
<keyword evidence="2" id="KW-0805">Transcription regulation</keyword>
<evidence type="ECO:0000256" key="2">
    <source>
        <dbReference type="ARBA" id="ARBA00023015"/>
    </source>
</evidence>
<organism evidence="7">
    <name type="scientific">Serratia fonticola</name>
    <dbReference type="NCBI Taxonomy" id="47917"/>
    <lineage>
        <taxon>Bacteria</taxon>
        <taxon>Pseudomonadati</taxon>
        <taxon>Pseudomonadota</taxon>
        <taxon>Gammaproteobacteria</taxon>
        <taxon>Enterobacterales</taxon>
        <taxon>Yersiniaceae</taxon>
        <taxon>Serratia</taxon>
    </lineage>
</organism>
<feature type="domain" description="HTH tetR-type" evidence="6">
    <location>
        <begin position="10"/>
        <end position="70"/>
    </location>
</feature>
<dbReference type="PRINTS" id="PR00455">
    <property type="entry name" value="HTHTETR"/>
</dbReference>
<evidence type="ECO:0000256" key="5">
    <source>
        <dbReference type="PROSITE-ProRule" id="PRU00335"/>
    </source>
</evidence>
<name>A0A4U9VCK5_SERFO</name>
<dbReference type="Pfam" id="PF08361">
    <property type="entry name" value="TetR_C_2"/>
    <property type="match status" value="1"/>
</dbReference>